<reference evidence="6 7" key="1">
    <citation type="submission" date="2017-08" db="EMBL/GenBank/DDBJ databases">
        <title>Infants hospitalized years apart are colonized by the same room-sourced microbial strains.</title>
        <authorList>
            <person name="Brooks B."/>
            <person name="Olm M.R."/>
            <person name="Firek B.A."/>
            <person name="Baker R."/>
            <person name="Thomas B.C."/>
            <person name="Morowitz M.J."/>
            <person name="Banfield J.F."/>
        </authorList>
    </citation>
    <scope>NUCLEOTIDE SEQUENCE [LARGE SCALE GENOMIC DNA]</scope>
    <source>
        <strain evidence="6">S2_018_000_R3_119</strain>
    </source>
</reference>
<organism evidence="6 7">
    <name type="scientific">Sphingomonas taxi</name>
    <dbReference type="NCBI Taxonomy" id="1549858"/>
    <lineage>
        <taxon>Bacteria</taxon>
        <taxon>Pseudomonadati</taxon>
        <taxon>Pseudomonadota</taxon>
        <taxon>Alphaproteobacteria</taxon>
        <taxon>Sphingomonadales</taxon>
        <taxon>Sphingomonadaceae</taxon>
        <taxon>Sphingomonas</taxon>
    </lineage>
</organism>
<evidence type="ECO:0000259" key="5">
    <source>
        <dbReference type="Pfam" id="PF01229"/>
    </source>
</evidence>
<evidence type="ECO:0000256" key="1">
    <source>
        <dbReference type="ARBA" id="ARBA00008875"/>
    </source>
</evidence>
<dbReference type="GO" id="GO:0005975">
    <property type="term" value="P:carbohydrate metabolic process"/>
    <property type="evidence" value="ECO:0007669"/>
    <property type="project" value="InterPro"/>
</dbReference>
<keyword evidence="2" id="KW-0378">Hydrolase</keyword>
<dbReference type="AlphaFoldDB" id="A0A2W4YTG9"/>
<comment type="caution">
    <text evidence="6">The sequence shown here is derived from an EMBL/GenBank/DDBJ whole genome shotgun (WGS) entry which is preliminary data.</text>
</comment>
<name>A0A2W4YTG9_9SPHN</name>
<protein>
    <submittedName>
        <fullName evidence="6">Beta-xylosidase</fullName>
    </submittedName>
</protein>
<dbReference type="InterPro" id="IPR049165">
    <property type="entry name" value="GH39_as"/>
</dbReference>
<dbReference type="Pfam" id="PF01229">
    <property type="entry name" value="Glyco_hydro_39"/>
    <property type="match status" value="1"/>
</dbReference>
<keyword evidence="3" id="KW-0326">Glycosidase</keyword>
<evidence type="ECO:0000256" key="4">
    <source>
        <dbReference type="PIRSR" id="PIRSR600514-1"/>
    </source>
</evidence>
<dbReference type="InterPro" id="IPR049166">
    <property type="entry name" value="GH39_cat"/>
</dbReference>
<dbReference type="InterPro" id="IPR051923">
    <property type="entry name" value="Glycosyl_Hydrolase_39"/>
</dbReference>
<evidence type="ECO:0000313" key="6">
    <source>
        <dbReference type="EMBL" id="PZO71522.1"/>
    </source>
</evidence>
<comment type="similarity">
    <text evidence="1">Belongs to the glycosyl hydrolase 39 family.</text>
</comment>
<feature type="domain" description="Glycosyl hydrolases family 39 N-terminal catalytic" evidence="5">
    <location>
        <begin position="6"/>
        <end position="278"/>
    </location>
</feature>
<evidence type="ECO:0000256" key="3">
    <source>
        <dbReference type="ARBA" id="ARBA00023295"/>
    </source>
</evidence>
<dbReference type="GO" id="GO:0004553">
    <property type="term" value="F:hydrolase activity, hydrolyzing O-glycosyl compounds"/>
    <property type="evidence" value="ECO:0007669"/>
    <property type="project" value="InterPro"/>
</dbReference>
<dbReference type="EMBL" id="QFMX01000050">
    <property type="protein sequence ID" value="PZO71522.1"/>
    <property type="molecule type" value="Genomic_DNA"/>
</dbReference>
<dbReference type="InterPro" id="IPR017853">
    <property type="entry name" value="GH"/>
</dbReference>
<dbReference type="InterPro" id="IPR000514">
    <property type="entry name" value="Glyco_hydro_39"/>
</dbReference>
<dbReference type="Proteomes" id="UP000249555">
    <property type="component" value="Unassembled WGS sequence"/>
</dbReference>
<evidence type="ECO:0000256" key="2">
    <source>
        <dbReference type="ARBA" id="ARBA00022801"/>
    </source>
</evidence>
<dbReference type="PANTHER" id="PTHR12631:SF10">
    <property type="entry name" value="BETA-XYLOSIDASE-LIKE PROTEIN-RELATED"/>
    <property type="match status" value="1"/>
</dbReference>
<evidence type="ECO:0000313" key="7">
    <source>
        <dbReference type="Proteomes" id="UP000249555"/>
    </source>
</evidence>
<sequence length="282" mass="32375">MAAFSIGSDYPGTLIRDDSLAQLRLVQAELGFRYIRFHDIFHDDLGTYREVDGRPVYDWRRIDYLYDQLLGMGLKPFIELGFTPDAMTTSNQTLFYWQGNTSHPDPEKWTALIDAFVRHLIERHGAEEVRTWYFEFWNEPNLAGFWERADQAAYFDYYGRTARTIKAIDPALRVGGPATAGADWVPEFIDYADREGLPIDFITTHTYGVDGGFLDERGEGDNKLSRDPDAVVSDVRKVRGEIEASSRPGLPLYFTEWSSSYNPRDPIHDDYLGAAYILTKLR</sequence>
<gene>
    <name evidence="6" type="ORF">DI640_14300</name>
</gene>
<proteinExistence type="inferred from homology"/>
<dbReference type="Gene3D" id="3.20.20.80">
    <property type="entry name" value="Glycosidases"/>
    <property type="match status" value="1"/>
</dbReference>
<dbReference type="PROSITE" id="PS01027">
    <property type="entry name" value="GLYCOSYL_HYDROL_F39"/>
    <property type="match status" value="1"/>
</dbReference>
<dbReference type="SUPFAM" id="SSF51445">
    <property type="entry name" value="(Trans)glycosidases"/>
    <property type="match status" value="1"/>
</dbReference>
<feature type="active site" description="Proton donor" evidence="4">
    <location>
        <position position="139"/>
    </location>
</feature>
<dbReference type="PANTHER" id="PTHR12631">
    <property type="entry name" value="ALPHA-L-IDURONIDASE"/>
    <property type="match status" value="1"/>
</dbReference>
<dbReference type="PRINTS" id="PR00745">
    <property type="entry name" value="GLHYDRLASE39"/>
</dbReference>
<feature type="non-terminal residue" evidence="6">
    <location>
        <position position="282"/>
    </location>
</feature>
<accession>A0A2W4YTG9</accession>